<dbReference type="EMBL" id="HBUF01322014">
    <property type="protein sequence ID" value="CAG6695165.1"/>
    <property type="molecule type" value="Transcribed_RNA"/>
</dbReference>
<evidence type="ECO:0000313" key="1">
    <source>
        <dbReference type="EMBL" id="CAG6695165.1"/>
    </source>
</evidence>
<accession>A0A8D8XHV4</accession>
<reference evidence="1" key="1">
    <citation type="submission" date="2021-05" db="EMBL/GenBank/DDBJ databases">
        <authorList>
            <person name="Alioto T."/>
            <person name="Alioto T."/>
            <person name="Gomez Garrido J."/>
        </authorList>
    </citation>
    <scope>NUCLEOTIDE SEQUENCE</scope>
</reference>
<dbReference type="AlphaFoldDB" id="A0A8D8XHV4"/>
<proteinExistence type="predicted"/>
<dbReference type="EMBL" id="HBUF01145619">
    <property type="protein sequence ID" value="CAG6647167.1"/>
    <property type="molecule type" value="Transcribed_RNA"/>
</dbReference>
<sequence length="105" mass="12040">MLTSQHSSISNNIHELSSKPSQLMILPKKIPLLRTSLIFITIELWSTNTRKTTPNVSVLWTNPFDWIQGGKLPNRRRTVLSSICPVVKILSITREDSKLRRFISL</sequence>
<dbReference type="EMBL" id="HBUF01145616">
    <property type="protein sequence ID" value="CAG6647158.1"/>
    <property type="molecule type" value="Transcribed_RNA"/>
</dbReference>
<dbReference type="EMBL" id="HBUF01374546">
    <property type="protein sequence ID" value="CAG6727678.1"/>
    <property type="molecule type" value="Transcribed_RNA"/>
</dbReference>
<dbReference type="EMBL" id="HBUF01540591">
    <property type="protein sequence ID" value="CAG6754897.1"/>
    <property type="molecule type" value="Transcribed_RNA"/>
</dbReference>
<dbReference type="EMBL" id="HBUF01540593">
    <property type="protein sequence ID" value="CAG6754901.1"/>
    <property type="molecule type" value="Transcribed_RNA"/>
</dbReference>
<dbReference type="EMBL" id="HBUF01322013">
    <property type="protein sequence ID" value="CAG6695163.1"/>
    <property type="molecule type" value="Transcribed_RNA"/>
</dbReference>
<name>A0A8D8XHV4_9HEMI</name>
<dbReference type="EMBL" id="HBUF01540592">
    <property type="protein sequence ID" value="CAG6754899.1"/>
    <property type="molecule type" value="Transcribed_RNA"/>
</dbReference>
<dbReference type="EMBL" id="HBUF01145617">
    <property type="protein sequence ID" value="CAG6647161.1"/>
    <property type="molecule type" value="Transcribed_RNA"/>
</dbReference>
<dbReference type="EMBL" id="HBUF01145615">
    <property type="protein sequence ID" value="CAG6647155.1"/>
    <property type="molecule type" value="Transcribed_RNA"/>
</dbReference>
<dbReference type="EMBL" id="HBUF01374547">
    <property type="protein sequence ID" value="CAG6727680.1"/>
    <property type="molecule type" value="Transcribed_RNA"/>
</dbReference>
<protein>
    <submittedName>
        <fullName evidence="1">Uncharacterized protein</fullName>
    </submittedName>
</protein>
<dbReference type="EMBL" id="HBUF01322015">
    <property type="protein sequence ID" value="CAG6695167.1"/>
    <property type="molecule type" value="Transcribed_RNA"/>
</dbReference>
<dbReference type="EMBL" id="HBUF01145618">
    <property type="protein sequence ID" value="CAG6647164.1"/>
    <property type="molecule type" value="Transcribed_RNA"/>
</dbReference>
<organism evidence="1">
    <name type="scientific">Cacopsylla melanoneura</name>
    <dbReference type="NCBI Taxonomy" id="428564"/>
    <lineage>
        <taxon>Eukaryota</taxon>
        <taxon>Metazoa</taxon>
        <taxon>Ecdysozoa</taxon>
        <taxon>Arthropoda</taxon>
        <taxon>Hexapoda</taxon>
        <taxon>Insecta</taxon>
        <taxon>Pterygota</taxon>
        <taxon>Neoptera</taxon>
        <taxon>Paraneoptera</taxon>
        <taxon>Hemiptera</taxon>
        <taxon>Sternorrhyncha</taxon>
        <taxon>Psylloidea</taxon>
        <taxon>Psyllidae</taxon>
        <taxon>Psyllinae</taxon>
        <taxon>Cacopsylla</taxon>
    </lineage>
</organism>